<keyword evidence="2" id="KW-0843">Virulence</keyword>
<keyword evidence="5" id="KW-1185">Reference proteome</keyword>
<dbReference type="InterPro" id="IPR007312">
    <property type="entry name" value="Phosphoesterase"/>
</dbReference>
<reference evidence="4" key="1">
    <citation type="submission" date="2021-01" db="EMBL/GenBank/DDBJ databases">
        <title>Whole genome shotgun sequence of Actinocatenispora rupis NBRC 107355.</title>
        <authorList>
            <person name="Komaki H."/>
            <person name="Tamura T."/>
        </authorList>
    </citation>
    <scope>NUCLEOTIDE SEQUENCE</scope>
    <source>
        <strain evidence="4">NBRC 107355</strain>
    </source>
</reference>
<protein>
    <submittedName>
        <fullName evidence="4">Acid phosphatase</fullName>
    </submittedName>
</protein>
<dbReference type="Pfam" id="PF04185">
    <property type="entry name" value="Phosphoesterase"/>
    <property type="match status" value="1"/>
</dbReference>
<dbReference type="GO" id="GO:0042578">
    <property type="term" value="F:phosphoric ester hydrolase activity"/>
    <property type="evidence" value="ECO:0007669"/>
    <property type="project" value="UniProtKB-ARBA"/>
</dbReference>
<dbReference type="InterPro" id="IPR017850">
    <property type="entry name" value="Alkaline_phosphatase_core_sf"/>
</dbReference>
<feature type="compositionally biased region" description="Low complexity" evidence="3">
    <location>
        <begin position="40"/>
        <end position="54"/>
    </location>
</feature>
<evidence type="ECO:0000313" key="5">
    <source>
        <dbReference type="Proteomes" id="UP000612808"/>
    </source>
</evidence>
<dbReference type="PROSITE" id="PS51257">
    <property type="entry name" value="PROKAR_LIPOPROTEIN"/>
    <property type="match status" value="1"/>
</dbReference>
<sequence>MLRTVVAVLGAVVILGAGCGGPTVHHAASSPAPPHPTTAPRPAASPSSAAPATPVPSARRYAHIVVVVLENKSFPDIATSPDATYLRALAARGALFTRSYAVTHPSQPNYLALFSGSTQGVTDDSCPQTFGTGTLAGQLRAAGRTFAAYSEGLPATGFTGCSAGSYARKHAPWADFPAVPAGTQHPFGAFPADPAALPTVSFVVPNLCDDMHDCPIATGDAWLRTHLDAYARWARTHDSLLVTTFDEDDQSAGNRIWTSFTGQGVRPGRYAERVDHYRVLRTVESLEGLPALGDAARTTPVTDVFGGSGGAPQRS</sequence>
<dbReference type="Proteomes" id="UP000612808">
    <property type="component" value="Unassembled WGS sequence"/>
</dbReference>
<feature type="region of interest" description="Disordered" evidence="3">
    <location>
        <begin position="24"/>
        <end position="54"/>
    </location>
</feature>
<organism evidence="4 5">
    <name type="scientific">Actinocatenispora rupis</name>
    <dbReference type="NCBI Taxonomy" id="519421"/>
    <lineage>
        <taxon>Bacteria</taxon>
        <taxon>Bacillati</taxon>
        <taxon>Actinomycetota</taxon>
        <taxon>Actinomycetes</taxon>
        <taxon>Micromonosporales</taxon>
        <taxon>Micromonosporaceae</taxon>
        <taxon>Actinocatenispora</taxon>
    </lineage>
</organism>
<dbReference type="PANTHER" id="PTHR31956">
    <property type="entry name" value="NON-SPECIFIC PHOSPHOLIPASE C4-RELATED"/>
    <property type="match status" value="1"/>
</dbReference>
<gene>
    <name evidence="4" type="ORF">Aru02nite_06420</name>
</gene>
<name>A0A8J3J7A7_9ACTN</name>
<evidence type="ECO:0000256" key="2">
    <source>
        <dbReference type="ARBA" id="ARBA00023026"/>
    </source>
</evidence>
<comment type="caution">
    <text evidence="4">The sequence shown here is derived from an EMBL/GenBank/DDBJ whole genome shotgun (WGS) entry which is preliminary data.</text>
</comment>
<keyword evidence="1" id="KW-0378">Hydrolase</keyword>
<evidence type="ECO:0000256" key="3">
    <source>
        <dbReference type="SAM" id="MobiDB-lite"/>
    </source>
</evidence>
<proteinExistence type="predicted"/>
<dbReference type="Gene3D" id="3.40.720.10">
    <property type="entry name" value="Alkaline Phosphatase, subunit A"/>
    <property type="match status" value="1"/>
</dbReference>
<evidence type="ECO:0000313" key="4">
    <source>
        <dbReference type="EMBL" id="GID09753.1"/>
    </source>
</evidence>
<dbReference type="SUPFAM" id="SSF53649">
    <property type="entry name" value="Alkaline phosphatase-like"/>
    <property type="match status" value="1"/>
</dbReference>
<dbReference type="EMBL" id="BOMB01000003">
    <property type="protein sequence ID" value="GID09753.1"/>
    <property type="molecule type" value="Genomic_DNA"/>
</dbReference>
<accession>A0A8J3J7A7</accession>
<dbReference type="RefSeq" id="WP_203654888.1">
    <property type="nucleotide sequence ID" value="NZ_BAAAZM010000002.1"/>
</dbReference>
<evidence type="ECO:0000256" key="1">
    <source>
        <dbReference type="ARBA" id="ARBA00022801"/>
    </source>
</evidence>
<dbReference type="AlphaFoldDB" id="A0A8J3J7A7"/>
<dbReference type="PANTHER" id="PTHR31956:SF1">
    <property type="entry name" value="NON-SPECIFIC PHOSPHOLIPASE C1"/>
    <property type="match status" value="1"/>
</dbReference>